<dbReference type="SMART" id="SM00271">
    <property type="entry name" value="DnaJ"/>
    <property type="match status" value="1"/>
</dbReference>
<organism evidence="2 3">
    <name type="scientific">Miscanthus lutarioriparius</name>
    <dbReference type="NCBI Taxonomy" id="422564"/>
    <lineage>
        <taxon>Eukaryota</taxon>
        <taxon>Viridiplantae</taxon>
        <taxon>Streptophyta</taxon>
        <taxon>Embryophyta</taxon>
        <taxon>Tracheophyta</taxon>
        <taxon>Spermatophyta</taxon>
        <taxon>Magnoliopsida</taxon>
        <taxon>Liliopsida</taxon>
        <taxon>Poales</taxon>
        <taxon>Poaceae</taxon>
        <taxon>PACMAD clade</taxon>
        <taxon>Panicoideae</taxon>
        <taxon>Andropogonodae</taxon>
        <taxon>Andropogoneae</taxon>
        <taxon>Saccharinae</taxon>
        <taxon>Miscanthus</taxon>
    </lineage>
</organism>
<dbReference type="InterPro" id="IPR042977">
    <property type="entry name" value="AtJ6-like"/>
</dbReference>
<dbReference type="Pfam" id="PF03332">
    <property type="entry name" value="PMM"/>
    <property type="match status" value="1"/>
</dbReference>
<dbReference type="PANTHER" id="PTHR44916">
    <property type="entry name" value="CHAPERONE DNAJ-DOMAIN SUPERFAMILY PROTEIN-RELATED"/>
    <property type="match status" value="1"/>
</dbReference>
<dbReference type="Pfam" id="PF00226">
    <property type="entry name" value="DnaJ"/>
    <property type="match status" value="1"/>
</dbReference>
<dbReference type="Proteomes" id="UP000604825">
    <property type="component" value="Unassembled WGS sequence"/>
</dbReference>
<dbReference type="InterPro" id="IPR005002">
    <property type="entry name" value="PMM"/>
</dbReference>
<dbReference type="PRINTS" id="PR00625">
    <property type="entry name" value="JDOMAIN"/>
</dbReference>
<dbReference type="GO" id="GO:0009298">
    <property type="term" value="P:GDP-mannose biosynthetic process"/>
    <property type="evidence" value="ECO:0007669"/>
    <property type="project" value="InterPro"/>
</dbReference>
<dbReference type="InterPro" id="IPR036869">
    <property type="entry name" value="J_dom_sf"/>
</dbReference>
<dbReference type="Gene3D" id="1.10.287.110">
    <property type="entry name" value="DnaJ domain"/>
    <property type="match status" value="1"/>
</dbReference>
<evidence type="ECO:0000313" key="3">
    <source>
        <dbReference type="Proteomes" id="UP000604825"/>
    </source>
</evidence>
<evidence type="ECO:0000313" key="2">
    <source>
        <dbReference type="EMBL" id="CAD6251640.1"/>
    </source>
</evidence>
<sequence>MAAAGRNAAGRAQLMKQLRQHVTVGVVGGSDLVKVTEQLGKTGDKHRCSIIALMMNSATLEVLGVEKTASQQEIKKAYHKLSLRLHPECFSTDAKEKFQQLQKVISILGDAEKRALYDQTGITDDDALVGEAADNLQEYFRIMYKEMTKPTEVTMQSKNNELANVASLLENLQQLSMNNSSIAASPCPRPSPLPHNRRVTTILELVAVCYFFKNLYPDA</sequence>
<dbReference type="PANTHER" id="PTHR44916:SF1">
    <property type="entry name" value="CHAPERONE DNAJ-DOMAIN SUPERFAMILY PROTEIN-RELATED"/>
    <property type="match status" value="1"/>
</dbReference>
<protein>
    <recommendedName>
        <fullName evidence="1">J domain-containing protein</fullName>
    </recommendedName>
</protein>
<comment type="caution">
    <text evidence="2">The sequence shown here is derived from an EMBL/GenBank/DDBJ whole genome shotgun (WGS) entry which is preliminary data.</text>
</comment>
<accession>A0A811Q0E1</accession>
<dbReference type="EMBL" id="CAJGYO010000008">
    <property type="protein sequence ID" value="CAD6251640.1"/>
    <property type="molecule type" value="Genomic_DNA"/>
</dbReference>
<dbReference type="AlphaFoldDB" id="A0A811Q0E1"/>
<proteinExistence type="predicted"/>
<dbReference type="PROSITE" id="PS50076">
    <property type="entry name" value="DNAJ_2"/>
    <property type="match status" value="1"/>
</dbReference>
<dbReference type="InterPro" id="IPR001623">
    <property type="entry name" value="DnaJ_domain"/>
</dbReference>
<dbReference type="SUPFAM" id="SSF46565">
    <property type="entry name" value="Chaperone J-domain"/>
    <property type="match status" value="1"/>
</dbReference>
<dbReference type="OrthoDB" id="445556at2759"/>
<evidence type="ECO:0000259" key="1">
    <source>
        <dbReference type="PROSITE" id="PS50076"/>
    </source>
</evidence>
<gene>
    <name evidence="2" type="ORF">NCGR_LOCUS35380</name>
</gene>
<name>A0A811Q0E1_9POAL</name>
<dbReference type="GO" id="GO:0004615">
    <property type="term" value="F:phosphomannomutase activity"/>
    <property type="evidence" value="ECO:0007669"/>
    <property type="project" value="InterPro"/>
</dbReference>
<dbReference type="CDD" id="cd06257">
    <property type="entry name" value="DnaJ"/>
    <property type="match status" value="1"/>
</dbReference>
<reference evidence="2" key="1">
    <citation type="submission" date="2020-10" db="EMBL/GenBank/DDBJ databases">
        <authorList>
            <person name="Han B."/>
            <person name="Lu T."/>
            <person name="Zhao Q."/>
            <person name="Huang X."/>
            <person name="Zhao Y."/>
        </authorList>
    </citation>
    <scope>NUCLEOTIDE SEQUENCE</scope>
</reference>
<dbReference type="GO" id="GO:0005783">
    <property type="term" value="C:endoplasmic reticulum"/>
    <property type="evidence" value="ECO:0007669"/>
    <property type="project" value="UniProtKB-ARBA"/>
</dbReference>
<feature type="domain" description="J" evidence="1">
    <location>
        <begin position="58"/>
        <end position="121"/>
    </location>
</feature>
<keyword evidence="3" id="KW-1185">Reference proteome</keyword>